<evidence type="ECO:0000256" key="1">
    <source>
        <dbReference type="SAM" id="Phobius"/>
    </source>
</evidence>
<proteinExistence type="predicted"/>
<dbReference type="EMBL" id="JBHTLP010000022">
    <property type="protein sequence ID" value="MFD1144612.1"/>
    <property type="molecule type" value="Genomic_DNA"/>
</dbReference>
<evidence type="ECO:0000259" key="2">
    <source>
        <dbReference type="Pfam" id="PF00487"/>
    </source>
</evidence>
<protein>
    <submittedName>
        <fullName evidence="3">Fatty acid desaturase family protein</fullName>
    </submittedName>
</protein>
<evidence type="ECO:0000313" key="3">
    <source>
        <dbReference type="EMBL" id="MFD1144612.1"/>
    </source>
</evidence>
<dbReference type="InterPro" id="IPR005804">
    <property type="entry name" value="FA_desaturase_dom"/>
</dbReference>
<feature type="transmembrane region" description="Helical" evidence="1">
    <location>
        <begin position="228"/>
        <end position="250"/>
    </location>
</feature>
<name>A0ABW3QDL4_9BACT</name>
<evidence type="ECO:0000313" key="4">
    <source>
        <dbReference type="Proteomes" id="UP001597116"/>
    </source>
</evidence>
<dbReference type="PIRSF" id="PIRSF015921">
    <property type="entry name" value="FA_sphinglp_des"/>
    <property type="match status" value="1"/>
</dbReference>
<dbReference type="Pfam" id="PF00487">
    <property type="entry name" value="FA_desaturase"/>
    <property type="match status" value="1"/>
</dbReference>
<keyword evidence="1" id="KW-0812">Transmembrane</keyword>
<keyword evidence="1" id="KW-1133">Transmembrane helix</keyword>
<feature type="transmembrane region" description="Helical" evidence="1">
    <location>
        <begin position="38"/>
        <end position="56"/>
    </location>
</feature>
<accession>A0ABW3QDL4</accession>
<feature type="transmembrane region" description="Helical" evidence="1">
    <location>
        <begin position="63"/>
        <end position="84"/>
    </location>
</feature>
<dbReference type="Proteomes" id="UP001597116">
    <property type="component" value="Unassembled WGS sequence"/>
</dbReference>
<dbReference type="PANTHER" id="PTHR19353:SF19">
    <property type="entry name" value="DELTA(5) FATTY ACID DESATURASE C-RELATED"/>
    <property type="match status" value="1"/>
</dbReference>
<dbReference type="InterPro" id="IPR012171">
    <property type="entry name" value="Fatty_acid_desaturase"/>
</dbReference>
<reference evidence="4" key="1">
    <citation type="journal article" date="2019" name="Int. J. Syst. Evol. Microbiol.">
        <title>The Global Catalogue of Microorganisms (GCM) 10K type strain sequencing project: providing services to taxonomists for standard genome sequencing and annotation.</title>
        <authorList>
            <consortium name="The Broad Institute Genomics Platform"/>
            <consortium name="The Broad Institute Genome Sequencing Center for Infectious Disease"/>
            <person name="Wu L."/>
            <person name="Ma J."/>
        </authorList>
    </citation>
    <scope>NUCLEOTIDE SEQUENCE [LARGE SCALE GENOMIC DNA]</scope>
    <source>
        <strain evidence="4">CCUG 55608</strain>
    </source>
</reference>
<feature type="domain" description="Fatty acid desaturase" evidence="2">
    <location>
        <begin position="63"/>
        <end position="336"/>
    </location>
</feature>
<organism evidence="3 4">
    <name type="scientific">Larkinella insperata</name>
    <dbReference type="NCBI Taxonomy" id="332158"/>
    <lineage>
        <taxon>Bacteria</taxon>
        <taxon>Pseudomonadati</taxon>
        <taxon>Bacteroidota</taxon>
        <taxon>Cytophagia</taxon>
        <taxon>Cytophagales</taxon>
        <taxon>Spirosomataceae</taxon>
        <taxon>Larkinella</taxon>
    </lineage>
</organism>
<dbReference type="RefSeq" id="WP_379885269.1">
    <property type="nucleotide sequence ID" value="NZ_JBHTLP010000022.1"/>
</dbReference>
<keyword evidence="1" id="KW-0472">Membrane</keyword>
<dbReference type="CDD" id="cd03506">
    <property type="entry name" value="Delta6-FADS-like"/>
    <property type="match status" value="1"/>
</dbReference>
<gene>
    <name evidence="3" type="ORF">ACFQ4C_26020</name>
</gene>
<dbReference type="PANTHER" id="PTHR19353">
    <property type="entry name" value="FATTY ACID DESATURASE 2"/>
    <property type="match status" value="1"/>
</dbReference>
<feature type="transmembrane region" description="Helical" evidence="1">
    <location>
        <begin position="203"/>
        <end position="222"/>
    </location>
</feature>
<sequence length="363" mass="40922">MPLKFINTSRSSFFATVRGRVDAYFKEKDLSPHANGAMWTKAVFFLSGYGLLYGLLLSNQFNAWAMLALCAGLGAFAAFIGFNISHDALHGAFSSKSWVNRLLGDTFYLLGANPYVWKITHNVVHHTYTNIPGHDEDIEIAPGLIRVDSDEPLRPWQRYQHWYAFPLYSLASLSWVFRKDYLKFFKPQIGQHDNSGHSGQQHVLLFVTKAAYYFFFLVLPYWMLDITVGQLAIGFLVMHGVEGLILGLVFQLAHVVEGTSFPVPTEGVGIQEAWAVHQLRTTANFSPRSTLAAFFCGGLNRQIEHHLFPKICHIHYPAITAIVKQTAQDFDLPYLENPSFFSALHSHYRLLKVLGRPATLPAA</sequence>
<keyword evidence="4" id="KW-1185">Reference proteome</keyword>
<comment type="caution">
    <text evidence="3">The sequence shown here is derived from an EMBL/GenBank/DDBJ whole genome shotgun (WGS) entry which is preliminary data.</text>
</comment>